<reference evidence="14" key="3">
    <citation type="journal article" date="1999" name="J. Biol. Chem.">
        <title>Alteration of the reduction potential of the [4Fe-4S](2+/+) cluster of Azotobacter vinelandii ferredoxin I.</title>
        <authorList>
            <person name="Chen K."/>
            <person name="Tilley G.J."/>
            <person name="Sridhar V."/>
            <person name="Prasad G.S."/>
            <person name="Stout C.D."/>
            <person name="Armstrong F.A."/>
            <person name="Burgess B.K."/>
        </authorList>
    </citation>
    <scope>NUCLEOTIDE SEQUENCE</scope>
</reference>
<dbReference type="Pfam" id="PF00037">
    <property type="entry name" value="Fer4"/>
    <property type="match status" value="1"/>
</dbReference>
<keyword evidence="5 11" id="KW-0479">Metal-binding</keyword>
<sequence>MPFVVTEACIRCRHTDCAVVCPMSCFRAGPDVLVIHPDECIDCAVCVPECPVGAIFPDTGLPAGQEAFAAINARLARHAGWPVITEREAAPADHARWAEVKDKRALLAATLARLPG</sequence>
<keyword evidence="7 11" id="KW-0249">Electron transport</keyword>
<dbReference type="InterPro" id="IPR017896">
    <property type="entry name" value="4Fe4S_Fe-S-bd"/>
</dbReference>
<evidence type="ECO:0000256" key="9">
    <source>
        <dbReference type="ARBA" id="ARBA00023014"/>
    </source>
</evidence>
<reference evidence="14" key="2">
    <citation type="journal article" date="1995" name="J. Bacteriol.">
        <title>Synthesis of the Caulobacter ferredoxin protein, FdxA, is cell cycle controlled.</title>
        <authorList>
            <person name="Wang S.P."/>
            <person name="Kang P.J."/>
            <person name="Chen Y.P."/>
            <person name="Ely B."/>
        </authorList>
    </citation>
    <scope>NUCLEOTIDE SEQUENCE</scope>
</reference>
<keyword evidence="4 11" id="KW-0004">4Fe-4S</keyword>
<keyword evidence="8 11" id="KW-0408">Iron</keyword>
<dbReference type="PANTHER" id="PTHR42859:SF2">
    <property type="entry name" value="FERREDOXIN"/>
    <property type="match status" value="1"/>
</dbReference>
<reference evidence="14" key="4">
    <citation type="submission" date="2025-08" db="UniProtKB">
        <authorList>
            <consortium name="RefSeq"/>
        </authorList>
    </citation>
    <scope>IDENTIFICATION</scope>
</reference>
<dbReference type="InterPro" id="IPR022569">
    <property type="entry name" value="Fd_C"/>
</dbReference>
<comment type="cofactor">
    <cofactor evidence="2 11">
        <name>[4Fe-4S] cluster</name>
        <dbReference type="ChEBI" id="CHEBI:49883"/>
    </cofactor>
</comment>
<dbReference type="GO" id="GO:0009055">
    <property type="term" value="F:electron transfer activity"/>
    <property type="evidence" value="ECO:0007669"/>
    <property type="project" value="InterPro"/>
</dbReference>
<dbReference type="AlphaFoldDB" id="A0A8B6X1G0"/>
<dbReference type="PRINTS" id="PR00354">
    <property type="entry name" value="7FE8SFRDOXIN"/>
</dbReference>
<dbReference type="GO" id="GO:0046872">
    <property type="term" value="F:metal ion binding"/>
    <property type="evidence" value="ECO:0007669"/>
    <property type="project" value="UniProtKB-KW"/>
</dbReference>
<evidence type="ECO:0000256" key="2">
    <source>
        <dbReference type="ARBA" id="ARBA00001966"/>
    </source>
</evidence>
<dbReference type="InterPro" id="IPR054829">
    <property type="entry name" value="FdxA"/>
</dbReference>
<evidence type="ECO:0000313" key="13">
    <source>
        <dbReference type="Proteomes" id="UP000675920"/>
    </source>
</evidence>
<keyword evidence="9 11" id="KW-0411">Iron-sulfur</keyword>
<proteinExistence type="predicted"/>
<keyword evidence="13" id="KW-1185">Reference proteome</keyword>
<dbReference type="PANTHER" id="PTHR42859">
    <property type="entry name" value="OXIDOREDUCTASE"/>
    <property type="match status" value="1"/>
</dbReference>
<evidence type="ECO:0000256" key="3">
    <source>
        <dbReference type="ARBA" id="ARBA00022448"/>
    </source>
</evidence>
<reference evidence="14" key="1">
    <citation type="journal article" date="1990" name="Nucleic Acids Res.">
        <title>Nucleotide sequence of fdxA encoding a 7Fe ferredoxin of Rhodobacter capsulatus.</title>
        <authorList>
            <person name="Duport C."/>
            <person name="Jouanneau Y."/>
            <person name="Vignais P.M."/>
        </authorList>
    </citation>
    <scope>NUCLEOTIDE SEQUENCE</scope>
</reference>
<dbReference type="InterPro" id="IPR017900">
    <property type="entry name" value="4Fe4S_Fe_S_CS"/>
</dbReference>
<dbReference type="InterPro" id="IPR000813">
    <property type="entry name" value="7Fe_ferredoxin"/>
</dbReference>
<feature type="domain" description="4Fe-4S ferredoxin-type" evidence="12">
    <location>
        <begin position="1"/>
        <end position="30"/>
    </location>
</feature>
<feature type="domain" description="4Fe-4S ferredoxin-type" evidence="12">
    <location>
        <begin position="31"/>
        <end position="60"/>
    </location>
</feature>
<evidence type="ECO:0000256" key="6">
    <source>
        <dbReference type="ARBA" id="ARBA00022737"/>
    </source>
</evidence>
<keyword evidence="10 11" id="KW-0003">3Fe-4S</keyword>
<evidence type="ECO:0000256" key="1">
    <source>
        <dbReference type="ARBA" id="ARBA00001927"/>
    </source>
</evidence>
<dbReference type="InterPro" id="IPR050294">
    <property type="entry name" value="RnfB_subfamily"/>
</dbReference>
<evidence type="ECO:0000256" key="7">
    <source>
        <dbReference type="ARBA" id="ARBA00022982"/>
    </source>
</evidence>
<dbReference type="Pfam" id="PF11953">
    <property type="entry name" value="DUF3470"/>
    <property type="match status" value="1"/>
</dbReference>
<name>A0A8B6X1G0_9BURK</name>
<dbReference type="Proteomes" id="UP000675920">
    <property type="component" value="Unplaced"/>
</dbReference>
<keyword evidence="3 11" id="KW-0813">Transport</keyword>
<evidence type="ECO:0000256" key="11">
    <source>
        <dbReference type="RuleBase" id="RU364098"/>
    </source>
</evidence>
<evidence type="ECO:0000256" key="8">
    <source>
        <dbReference type="ARBA" id="ARBA00023004"/>
    </source>
</evidence>
<gene>
    <name evidence="14" type="primary">fdxA</name>
</gene>
<evidence type="ECO:0000256" key="4">
    <source>
        <dbReference type="ARBA" id="ARBA00022485"/>
    </source>
</evidence>
<dbReference type="GO" id="GO:0051538">
    <property type="term" value="F:3 iron, 4 sulfur cluster binding"/>
    <property type="evidence" value="ECO:0007669"/>
    <property type="project" value="UniProtKB-KW"/>
</dbReference>
<protein>
    <recommendedName>
        <fullName evidence="11">Ferredoxin</fullName>
    </recommendedName>
</protein>
<keyword evidence="6 11" id="KW-0677">Repeat</keyword>
<dbReference type="RefSeq" id="WP_028310477.1">
    <property type="nucleotide sequence ID" value="NZ_AXWS01000007.1"/>
</dbReference>
<evidence type="ECO:0000259" key="12">
    <source>
        <dbReference type="PROSITE" id="PS51379"/>
    </source>
</evidence>
<dbReference type="GO" id="GO:0051539">
    <property type="term" value="F:4 iron, 4 sulfur cluster binding"/>
    <property type="evidence" value="ECO:0007669"/>
    <property type="project" value="UniProtKB-KW"/>
</dbReference>
<dbReference type="PROSITE" id="PS51379">
    <property type="entry name" value="4FE4S_FER_2"/>
    <property type="match status" value="2"/>
</dbReference>
<comment type="function">
    <text evidence="11">Ferredoxins are iron-sulfur proteins that transfer electrons in a wide variety of metabolic reactions.</text>
</comment>
<evidence type="ECO:0000256" key="10">
    <source>
        <dbReference type="ARBA" id="ARBA00023291"/>
    </source>
</evidence>
<evidence type="ECO:0000313" key="14">
    <source>
        <dbReference type="RefSeq" id="WP_028310477.1"/>
    </source>
</evidence>
<dbReference type="OrthoDB" id="9803397at2"/>
<dbReference type="SUPFAM" id="SSF54862">
    <property type="entry name" value="4Fe-4S ferredoxins"/>
    <property type="match status" value="1"/>
</dbReference>
<organism evidence="13 14">
    <name type="scientific">Derxia gummosa DSM 723</name>
    <dbReference type="NCBI Taxonomy" id="1121388"/>
    <lineage>
        <taxon>Bacteria</taxon>
        <taxon>Pseudomonadati</taxon>
        <taxon>Pseudomonadota</taxon>
        <taxon>Betaproteobacteria</taxon>
        <taxon>Burkholderiales</taxon>
        <taxon>Alcaligenaceae</taxon>
        <taxon>Derxia</taxon>
    </lineage>
</organism>
<dbReference type="NCBIfam" id="NF045490">
    <property type="entry name" value="FdxA_Protbact"/>
    <property type="match status" value="1"/>
</dbReference>
<dbReference type="PROSITE" id="PS00198">
    <property type="entry name" value="4FE4S_FER_1"/>
    <property type="match status" value="1"/>
</dbReference>
<evidence type="ECO:0000256" key="5">
    <source>
        <dbReference type="ARBA" id="ARBA00022723"/>
    </source>
</evidence>
<dbReference type="Gene3D" id="3.30.70.20">
    <property type="match status" value="1"/>
</dbReference>
<comment type="cofactor">
    <cofactor evidence="1 11">
        <name>[3Fe-4S] cluster</name>
        <dbReference type="ChEBI" id="CHEBI:21137"/>
    </cofactor>
</comment>
<accession>A0A8B6X1G0</accession>